<sequence length="102" mass="11599">MKSFLDVKITSEVMITEGPYSGKKVIIFSDRNGNDWYEERKEWEAVVMVDPKTNIICAVERDVELLTIAPGMNLYEIKKASIPDNMVLGNYKFIDGCFTAIT</sequence>
<evidence type="ECO:0000313" key="1">
    <source>
        <dbReference type="EMBL" id="CZV65259.1"/>
    </source>
</evidence>
<dbReference type="Proteomes" id="UP000076008">
    <property type="component" value="Unassembled WGS sequence"/>
</dbReference>
<evidence type="ECO:0008006" key="3">
    <source>
        <dbReference type="Google" id="ProtNLM"/>
    </source>
</evidence>
<name>A0A144MMB2_ENTCL</name>
<dbReference type="AlphaFoldDB" id="A0A144MMB2"/>
<dbReference type="RefSeq" id="WP_063144564.1">
    <property type="nucleotide sequence ID" value="NZ_FJXR01000017.1"/>
</dbReference>
<gene>
    <name evidence="1" type="ORF">SAMEA2273318_02896</name>
</gene>
<proteinExistence type="predicted"/>
<reference evidence="1 2" key="1">
    <citation type="submission" date="2016-03" db="EMBL/GenBank/DDBJ databases">
        <authorList>
            <consortium name="Pathogen Informatics"/>
        </authorList>
    </citation>
    <scope>NUCLEOTIDE SEQUENCE [LARGE SCALE GENOMIC DNA]</scope>
    <source>
        <strain evidence="2">e1252</strain>
    </source>
</reference>
<accession>A0A144MMB2</accession>
<organism evidence="1 2">
    <name type="scientific">Enterobacter cloacae</name>
    <dbReference type="NCBI Taxonomy" id="550"/>
    <lineage>
        <taxon>Bacteria</taxon>
        <taxon>Pseudomonadati</taxon>
        <taxon>Pseudomonadota</taxon>
        <taxon>Gammaproteobacteria</taxon>
        <taxon>Enterobacterales</taxon>
        <taxon>Enterobacteriaceae</taxon>
        <taxon>Enterobacter</taxon>
        <taxon>Enterobacter cloacae complex</taxon>
    </lineage>
</organism>
<evidence type="ECO:0000313" key="2">
    <source>
        <dbReference type="Proteomes" id="UP000076008"/>
    </source>
</evidence>
<protein>
    <recommendedName>
        <fullName evidence="3">Tail fiber assembly protein</fullName>
    </recommendedName>
</protein>
<dbReference type="EMBL" id="FJXR01000017">
    <property type="protein sequence ID" value="CZV65259.1"/>
    <property type="molecule type" value="Genomic_DNA"/>
</dbReference>